<keyword evidence="2" id="KW-0238">DNA-binding</keyword>
<dbReference type="Gene3D" id="1.10.10.10">
    <property type="entry name" value="Winged helix-like DNA-binding domain superfamily/Winged helix DNA-binding domain"/>
    <property type="match status" value="2"/>
</dbReference>
<dbReference type="InterPro" id="IPR000485">
    <property type="entry name" value="AsnC-type_HTH_dom"/>
</dbReference>
<dbReference type="EMBL" id="JADLQX010000002">
    <property type="protein sequence ID" value="MBF6296714.1"/>
    <property type="molecule type" value="Genomic_DNA"/>
</dbReference>
<keyword evidence="3" id="KW-0804">Transcription</keyword>
<dbReference type="RefSeq" id="WP_195128056.1">
    <property type="nucleotide sequence ID" value="NZ_JADLQX010000002.1"/>
</dbReference>
<dbReference type="Pfam" id="PF01037">
    <property type="entry name" value="AsnC_trans_reg"/>
    <property type="match status" value="1"/>
</dbReference>
<proteinExistence type="predicted"/>
<dbReference type="InterPro" id="IPR036388">
    <property type="entry name" value="WH-like_DNA-bd_sf"/>
</dbReference>
<dbReference type="InterPro" id="IPR036390">
    <property type="entry name" value="WH_DNA-bd_sf"/>
</dbReference>
<evidence type="ECO:0000259" key="4">
    <source>
        <dbReference type="PROSITE" id="PS50956"/>
    </source>
</evidence>
<dbReference type="Pfam" id="PF13404">
    <property type="entry name" value="HTH_AsnC-type"/>
    <property type="match status" value="2"/>
</dbReference>
<dbReference type="PROSITE" id="PS50956">
    <property type="entry name" value="HTH_ASNC_2"/>
    <property type="match status" value="1"/>
</dbReference>
<evidence type="ECO:0000313" key="5">
    <source>
        <dbReference type="EMBL" id="MBF6296714.1"/>
    </source>
</evidence>
<protein>
    <submittedName>
        <fullName evidence="5">Lrp/AsnC family transcriptional regulator</fullName>
    </submittedName>
</protein>
<sequence length="340" mass="37434">MRRNDSGESSVLDVLDKQIMHALAQDARISFAKLGGILGVSEQTVARRYRALRERGILHVAGQVNAVPLGHTRWMLRLKSTPDKALRLAESLARFPDVSWVTLLSTGSEVTCVCRPRSVERRDALLLHILPRAPQVLELTAHEVIHRFPLDEEWPRYRHLFTAAQLEELGPARFRPANAGPDAPVGLSPADEAMLALLARDGRAPYAQLAAETGWSAPRVARRMAELMAAGVLYFDLDVAIERMGYGVRGALWLRVRPADLDAVGRAMAAHPEIVYVAATTGSFNLMASIICRDTAHLYRYVTQGLGALDGITGLEVAPSLRVFKQAQTLLDTDRIALVR</sequence>
<dbReference type="PRINTS" id="PR00033">
    <property type="entry name" value="HTHASNC"/>
</dbReference>
<organism evidence="5 6">
    <name type="scientific">Nocardia amamiensis</name>
    <dbReference type="NCBI Taxonomy" id="404578"/>
    <lineage>
        <taxon>Bacteria</taxon>
        <taxon>Bacillati</taxon>
        <taxon>Actinomycetota</taxon>
        <taxon>Actinomycetes</taxon>
        <taxon>Mycobacteriales</taxon>
        <taxon>Nocardiaceae</taxon>
        <taxon>Nocardia</taxon>
    </lineage>
</organism>
<accession>A0ABS0CPE2</accession>
<evidence type="ECO:0000256" key="1">
    <source>
        <dbReference type="ARBA" id="ARBA00023015"/>
    </source>
</evidence>
<dbReference type="Gene3D" id="3.30.70.920">
    <property type="match status" value="1"/>
</dbReference>
<evidence type="ECO:0000256" key="2">
    <source>
        <dbReference type="ARBA" id="ARBA00023125"/>
    </source>
</evidence>
<keyword evidence="1" id="KW-0805">Transcription regulation</keyword>
<keyword evidence="6" id="KW-1185">Reference proteome</keyword>
<dbReference type="InterPro" id="IPR019888">
    <property type="entry name" value="Tscrpt_reg_AsnC-like"/>
</dbReference>
<dbReference type="PANTHER" id="PTHR30154">
    <property type="entry name" value="LEUCINE-RESPONSIVE REGULATORY PROTEIN"/>
    <property type="match status" value="1"/>
</dbReference>
<evidence type="ECO:0000256" key="3">
    <source>
        <dbReference type="ARBA" id="ARBA00023163"/>
    </source>
</evidence>
<evidence type="ECO:0000313" key="6">
    <source>
        <dbReference type="Proteomes" id="UP000702209"/>
    </source>
</evidence>
<name>A0ABS0CPE2_9NOCA</name>
<comment type="caution">
    <text evidence="5">The sequence shown here is derived from an EMBL/GenBank/DDBJ whole genome shotgun (WGS) entry which is preliminary data.</text>
</comment>
<dbReference type="InterPro" id="IPR019887">
    <property type="entry name" value="Tscrpt_reg_AsnC/Lrp_C"/>
</dbReference>
<feature type="domain" description="HTH asnC-type" evidence="4">
    <location>
        <begin position="12"/>
        <end position="72"/>
    </location>
</feature>
<dbReference type="InterPro" id="IPR011008">
    <property type="entry name" value="Dimeric_a/b-barrel"/>
</dbReference>
<gene>
    <name evidence="5" type="ORF">IU459_04050</name>
</gene>
<dbReference type="SUPFAM" id="SSF54909">
    <property type="entry name" value="Dimeric alpha+beta barrel"/>
    <property type="match status" value="1"/>
</dbReference>
<dbReference type="SMART" id="SM00344">
    <property type="entry name" value="HTH_ASNC"/>
    <property type="match status" value="2"/>
</dbReference>
<dbReference type="Proteomes" id="UP000702209">
    <property type="component" value="Unassembled WGS sequence"/>
</dbReference>
<dbReference type="SUPFAM" id="SSF46785">
    <property type="entry name" value="Winged helix' DNA-binding domain"/>
    <property type="match status" value="2"/>
</dbReference>
<dbReference type="PANTHER" id="PTHR30154:SF34">
    <property type="entry name" value="TRANSCRIPTIONAL REGULATOR AZLB"/>
    <property type="match status" value="1"/>
</dbReference>
<reference evidence="5 6" key="1">
    <citation type="submission" date="2020-10" db="EMBL/GenBank/DDBJ databases">
        <title>Identification of Nocardia species via Next-generation sequencing and recognition of intraspecies genetic diversity.</title>
        <authorList>
            <person name="Li P."/>
            <person name="Li P."/>
            <person name="Lu B."/>
        </authorList>
    </citation>
    <scope>NUCLEOTIDE SEQUENCE [LARGE SCALE GENOMIC DNA]</scope>
    <source>
        <strain evidence="5 6">BJ06-0157</strain>
    </source>
</reference>